<dbReference type="Proteomes" id="UP000887013">
    <property type="component" value="Unassembled WGS sequence"/>
</dbReference>
<evidence type="ECO:0000313" key="3">
    <source>
        <dbReference type="Proteomes" id="UP000887013"/>
    </source>
</evidence>
<evidence type="ECO:0000313" key="2">
    <source>
        <dbReference type="EMBL" id="GFU17717.1"/>
    </source>
</evidence>
<feature type="compositionally biased region" description="Polar residues" evidence="1">
    <location>
        <begin position="92"/>
        <end position="105"/>
    </location>
</feature>
<dbReference type="EMBL" id="BMAW01030690">
    <property type="protein sequence ID" value="GFU17717.1"/>
    <property type="molecule type" value="Genomic_DNA"/>
</dbReference>
<comment type="caution">
    <text evidence="2">The sequence shown here is derived from an EMBL/GenBank/DDBJ whole genome shotgun (WGS) entry which is preliminary data.</text>
</comment>
<gene>
    <name evidence="2" type="ORF">NPIL_383181</name>
</gene>
<dbReference type="AlphaFoldDB" id="A0A8X6QGF8"/>
<reference evidence="2" key="1">
    <citation type="submission" date="2020-08" db="EMBL/GenBank/DDBJ databases">
        <title>Multicomponent nature underlies the extraordinary mechanical properties of spider dragline silk.</title>
        <authorList>
            <person name="Kono N."/>
            <person name="Nakamura H."/>
            <person name="Mori M."/>
            <person name="Yoshida Y."/>
            <person name="Ohtoshi R."/>
            <person name="Malay A.D."/>
            <person name="Moran D.A.P."/>
            <person name="Tomita M."/>
            <person name="Numata K."/>
            <person name="Arakawa K."/>
        </authorList>
    </citation>
    <scope>NUCLEOTIDE SEQUENCE</scope>
</reference>
<organism evidence="2 3">
    <name type="scientific">Nephila pilipes</name>
    <name type="common">Giant wood spider</name>
    <name type="synonym">Nephila maculata</name>
    <dbReference type="NCBI Taxonomy" id="299642"/>
    <lineage>
        <taxon>Eukaryota</taxon>
        <taxon>Metazoa</taxon>
        <taxon>Ecdysozoa</taxon>
        <taxon>Arthropoda</taxon>
        <taxon>Chelicerata</taxon>
        <taxon>Arachnida</taxon>
        <taxon>Araneae</taxon>
        <taxon>Araneomorphae</taxon>
        <taxon>Entelegynae</taxon>
        <taxon>Araneoidea</taxon>
        <taxon>Nephilidae</taxon>
        <taxon>Nephila</taxon>
    </lineage>
</organism>
<proteinExistence type="predicted"/>
<evidence type="ECO:0000256" key="1">
    <source>
        <dbReference type="SAM" id="MobiDB-lite"/>
    </source>
</evidence>
<protein>
    <submittedName>
        <fullName evidence="2">Uncharacterized protein</fullName>
    </submittedName>
</protein>
<sequence length="124" mass="14635">MLLRDVKESEAPDLEDLDFVSLDRRHKYTLRIKQKLQKWFRAEFLENSKQSANYVKHKKQVKMRNSEFLSPVDRLIPLELAIEPDIPDRRAGTSQSTDDSSSNINPDPEKLIQFRNRRLLKGRV</sequence>
<name>A0A8X6QGF8_NEPPI</name>
<feature type="region of interest" description="Disordered" evidence="1">
    <location>
        <begin position="86"/>
        <end position="109"/>
    </location>
</feature>
<accession>A0A8X6QGF8</accession>
<keyword evidence="3" id="KW-1185">Reference proteome</keyword>